<evidence type="ECO:0000313" key="24">
    <source>
        <dbReference type="Xenbase" id="XB-GENE-6257860"/>
    </source>
</evidence>
<dbReference type="GO" id="GO:0031594">
    <property type="term" value="C:neuromuscular junction"/>
    <property type="evidence" value="ECO:0000318"/>
    <property type="project" value="GO_Central"/>
</dbReference>
<dbReference type="CDD" id="cd07678">
    <property type="entry name" value="F-BAR_FCHSD1"/>
    <property type="match status" value="1"/>
</dbReference>
<feature type="domain" description="SH3" evidence="20">
    <location>
        <begin position="526"/>
        <end position="587"/>
    </location>
</feature>
<dbReference type="GeneID" id="100489010"/>
<dbReference type="CDD" id="cd11761">
    <property type="entry name" value="SH3_FCHSD_1"/>
    <property type="match status" value="1"/>
</dbReference>
<dbReference type="KEGG" id="xtr:100489010"/>
<gene>
    <name evidence="23 24" type="primary">fchsd1</name>
</gene>
<evidence type="ECO:0000256" key="2">
    <source>
        <dbReference type="ARBA" id="ARBA00004484"/>
    </source>
</evidence>
<dbReference type="FunFam" id="1.20.1270.60:FF:000041">
    <property type="entry name" value="F-BAR and double SH3 domains protein 1"/>
    <property type="match status" value="1"/>
</dbReference>
<evidence type="ECO:0000256" key="8">
    <source>
        <dbReference type="ARBA" id="ARBA00023054"/>
    </source>
</evidence>
<keyword evidence="6" id="KW-0597">Phosphoprotein</keyword>
<evidence type="ECO:0000256" key="4">
    <source>
        <dbReference type="ARBA" id="ARBA00022443"/>
    </source>
</evidence>
<dbReference type="GO" id="GO:0008289">
    <property type="term" value="F:lipid binding"/>
    <property type="evidence" value="ECO:0007669"/>
    <property type="project" value="UniProtKB-KW"/>
</dbReference>
<keyword evidence="10" id="KW-0966">Cell projection</keyword>
<evidence type="ECO:0000256" key="15">
    <source>
        <dbReference type="ARBA" id="ARBA00079453"/>
    </source>
</evidence>
<evidence type="ECO:0000256" key="3">
    <source>
        <dbReference type="ARBA" id="ARBA00004541"/>
    </source>
</evidence>
<evidence type="ECO:0000256" key="18">
    <source>
        <dbReference type="SAM" id="Coils"/>
    </source>
</evidence>
<feature type="compositionally biased region" description="Pro residues" evidence="19">
    <location>
        <begin position="695"/>
        <end position="706"/>
    </location>
</feature>
<feature type="domain" description="SH3" evidence="20">
    <location>
        <begin position="621"/>
        <end position="684"/>
    </location>
</feature>
<evidence type="ECO:0000256" key="5">
    <source>
        <dbReference type="ARBA" id="ARBA00022490"/>
    </source>
</evidence>
<sequence length="770" mass="86157">MEGALYEHSAVTLSNTFNTFRAVGTQRFCGNGEAEVSVPDCEHLAQQERGAEDFGMQPPPRKVKATQEVKVRFGEQLSSLQNKQLQDTELLEDIRSFCKQRAAIEKEYGQALQRLASQYLKRDWHRGKNETSECRSVYSVWRSVVEGTASIGQTRVTGAENYRNLTSEAAKTARSAKELLLKKSIEQLLKVQNELLETMKEVNKTKKRYVQLERVSEVAKEKAMDTEARLKKSEHSIFHSKASLQKLSAKFSTQVVECNQQLSEARNEYLLALTAANAHLNHYYQTHLPDIMTCLDGDIYDRLCDYLTLISNTELNTCKFTQERFKDILVASQQVSRQQNLQLFLKDTNLFSPTLIQKFQPAGSDKMSTLESLTKGPNVESVLDKEARRWTSRAARDYKLKTHGERVLQRLEAKRATVSEDELSSMELKTEEVKESVRKAEVSKVKADARVELLRQVGVDVDMWLTGAMMQANAELEQERRMSEARMSNGELSPTMDEFDFTDFEECDDNGEIFEESSLNLSGSRPYPFPCQVLYSYQSSQSDELSITQGEQLEVIEDGDVEEWVKARNKSGQVGYVPERYITIINHSAVNQKLANWTETSHKSGANSELSGILGMDWAQTGVCLARALYEYEGQSEEELTFPEGAIIQIIRKEEGGVDDGFWKGEFNGRVGVFPSLVVEELSGEASGTSEELPSPAPPSFLPPTFAPFSNQTTQPPAGAAADSSTDPRHNGSQCSQGSPDFAATRLRPMRAAPPPPTKPSETGGLESSP</sequence>
<dbReference type="OMA" id="VFAAWRC"/>
<dbReference type="PANTHER" id="PTHR15735">
    <property type="entry name" value="FCH AND DOUBLE SH3 DOMAINS PROTEIN"/>
    <property type="match status" value="1"/>
</dbReference>
<dbReference type="GO" id="GO:0061024">
    <property type="term" value="P:membrane organization"/>
    <property type="evidence" value="ECO:0007669"/>
    <property type="project" value="UniProtKB-ARBA"/>
</dbReference>
<dbReference type="Pfam" id="PF00018">
    <property type="entry name" value="SH3_1"/>
    <property type="match status" value="1"/>
</dbReference>
<evidence type="ECO:0000313" key="22">
    <source>
        <dbReference type="Proteomes" id="UP000008143"/>
    </source>
</evidence>
<dbReference type="PANTHER" id="PTHR15735:SF4">
    <property type="entry name" value="F-BAR AND DOUBLE SH3 DOMAINS PROTEIN 1"/>
    <property type="match status" value="1"/>
</dbReference>
<dbReference type="PROSITE" id="PS51741">
    <property type="entry name" value="F_BAR"/>
    <property type="match status" value="1"/>
</dbReference>
<proteinExistence type="predicted"/>
<evidence type="ECO:0000256" key="16">
    <source>
        <dbReference type="PROSITE-ProRule" id="PRU00192"/>
    </source>
</evidence>
<dbReference type="PROSITE" id="PS50002">
    <property type="entry name" value="SH3"/>
    <property type="match status" value="2"/>
</dbReference>
<organism evidence="22 23">
    <name type="scientific">Xenopus tropicalis</name>
    <name type="common">Western clawed frog</name>
    <name type="synonym">Silurana tropicalis</name>
    <dbReference type="NCBI Taxonomy" id="8364"/>
    <lineage>
        <taxon>Eukaryota</taxon>
        <taxon>Metazoa</taxon>
        <taxon>Chordata</taxon>
        <taxon>Craniata</taxon>
        <taxon>Vertebrata</taxon>
        <taxon>Euteleostomi</taxon>
        <taxon>Amphibia</taxon>
        <taxon>Batrachia</taxon>
        <taxon>Anura</taxon>
        <taxon>Pipoidea</taxon>
        <taxon>Pipidae</taxon>
        <taxon>Xenopodinae</taxon>
        <taxon>Xenopus</taxon>
        <taxon>Silurana</taxon>
    </lineage>
</organism>
<dbReference type="InterPro" id="IPR001060">
    <property type="entry name" value="FCH_dom"/>
</dbReference>
<feature type="region of interest" description="Disordered" evidence="19">
    <location>
        <begin position="685"/>
        <end position="770"/>
    </location>
</feature>
<dbReference type="FunFam" id="2.30.30.40:FF:000033">
    <property type="entry name" value="FCH and double SH3 domains protein 2"/>
    <property type="match status" value="1"/>
</dbReference>
<evidence type="ECO:0000256" key="13">
    <source>
        <dbReference type="ARBA" id="ARBA00062161"/>
    </source>
</evidence>
<dbReference type="GO" id="GO:0043204">
    <property type="term" value="C:perikaryon"/>
    <property type="evidence" value="ECO:0007669"/>
    <property type="project" value="UniProtKB-SubCell"/>
</dbReference>
<dbReference type="GO" id="GO:0007274">
    <property type="term" value="P:neuromuscular synaptic transmission"/>
    <property type="evidence" value="ECO:0000318"/>
    <property type="project" value="GO_Central"/>
</dbReference>
<reference evidence="23" key="1">
    <citation type="submission" date="2025-08" db="UniProtKB">
        <authorList>
            <consortium name="RefSeq"/>
        </authorList>
    </citation>
    <scope>IDENTIFICATION</scope>
    <source>
        <strain evidence="23">Nigerian</strain>
        <tissue evidence="23">Liver and blood</tissue>
    </source>
</reference>
<feature type="domain" description="F-BAR" evidence="21">
    <location>
        <begin position="67"/>
        <end position="340"/>
    </location>
</feature>
<dbReference type="SUPFAM" id="SSF103657">
    <property type="entry name" value="BAR/IMD domain-like"/>
    <property type="match status" value="1"/>
</dbReference>
<dbReference type="InterPro" id="IPR031160">
    <property type="entry name" value="F_BAR_dom"/>
</dbReference>
<keyword evidence="22" id="KW-1185">Reference proteome</keyword>
<evidence type="ECO:0000256" key="17">
    <source>
        <dbReference type="PROSITE-ProRule" id="PRU01077"/>
    </source>
</evidence>
<comment type="function">
    <text evidence="12">Promotes actin polymerization mediated by SNX9 and WASL.</text>
</comment>
<dbReference type="CDD" id="cd11762">
    <property type="entry name" value="SH3_FCHSD_2"/>
    <property type="match status" value="1"/>
</dbReference>
<protein>
    <recommendedName>
        <fullName evidence="14">F-BAR and double SH3 domains protein 1</fullName>
    </recommendedName>
    <alternativeName>
        <fullName evidence="15">Protein nervous wreck 2</fullName>
    </alternativeName>
</protein>
<dbReference type="OrthoDB" id="10065861at2759"/>
<dbReference type="GO" id="GO:0042995">
    <property type="term" value="C:cell projection"/>
    <property type="evidence" value="ECO:0007669"/>
    <property type="project" value="UniProtKB-SubCell"/>
</dbReference>
<keyword evidence="11" id="KW-0968">Cytoplasmic vesicle</keyword>
<dbReference type="Proteomes" id="UP000008143">
    <property type="component" value="Chromosome 3"/>
</dbReference>
<dbReference type="Gene3D" id="2.30.30.40">
    <property type="entry name" value="SH3 Domains"/>
    <property type="match status" value="2"/>
</dbReference>
<dbReference type="InterPro" id="IPR001452">
    <property type="entry name" value="SH3_domain"/>
</dbReference>
<dbReference type="CTD" id="89848"/>
<dbReference type="RefSeq" id="XP_002940037.4">
    <property type="nucleotide sequence ID" value="XM_002939991.4"/>
</dbReference>
<evidence type="ECO:0000256" key="1">
    <source>
        <dbReference type="ARBA" id="ARBA00004316"/>
    </source>
</evidence>
<evidence type="ECO:0000256" key="11">
    <source>
        <dbReference type="ARBA" id="ARBA00023329"/>
    </source>
</evidence>
<dbReference type="SUPFAM" id="SSF50044">
    <property type="entry name" value="SH3-domain"/>
    <property type="match status" value="2"/>
</dbReference>
<dbReference type="GO" id="GO:0030833">
    <property type="term" value="P:regulation of actin filament polymerization"/>
    <property type="evidence" value="ECO:0000318"/>
    <property type="project" value="GO_Central"/>
</dbReference>
<keyword evidence="5" id="KW-0963">Cytoplasm</keyword>
<dbReference type="GO" id="GO:0051495">
    <property type="term" value="P:positive regulation of cytoskeleton organization"/>
    <property type="evidence" value="ECO:0007669"/>
    <property type="project" value="UniProtKB-ARBA"/>
</dbReference>
<evidence type="ECO:0000256" key="14">
    <source>
        <dbReference type="ARBA" id="ARBA00070546"/>
    </source>
</evidence>
<evidence type="ECO:0000256" key="19">
    <source>
        <dbReference type="SAM" id="MobiDB-lite"/>
    </source>
</evidence>
<dbReference type="Xenbase" id="XB-GENE-6257860">
    <property type="gene designation" value="fchsd1"/>
</dbReference>
<evidence type="ECO:0000256" key="10">
    <source>
        <dbReference type="ARBA" id="ARBA00023273"/>
    </source>
</evidence>
<name>A0A8J0QWQ6_XENTR</name>
<dbReference type="Gene3D" id="1.20.1270.60">
    <property type="entry name" value="Arfaptin homology (AH) domain/BAR domain"/>
    <property type="match status" value="1"/>
</dbReference>
<feature type="coiled-coil region" evidence="18">
    <location>
        <begin position="181"/>
        <end position="222"/>
    </location>
</feature>
<dbReference type="SMART" id="SM00055">
    <property type="entry name" value="FCH"/>
    <property type="match status" value="1"/>
</dbReference>
<dbReference type="InterPro" id="IPR027267">
    <property type="entry name" value="AH/BAR_dom_sf"/>
</dbReference>
<dbReference type="GO" id="GO:1902905">
    <property type="term" value="P:positive regulation of supramolecular fiber organization"/>
    <property type="evidence" value="ECO:0007669"/>
    <property type="project" value="UniProtKB-ARBA"/>
</dbReference>
<dbReference type="InterPro" id="IPR036028">
    <property type="entry name" value="SH3-like_dom_sf"/>
</dbReference>
<dbReference type="FunFam" id="2.30.30.40:FF:000107">
    <property type="entry name" value="FCH and double SH3 domains 1"/>
    <property type="match status" value="1"/>
</dbReference>
<evidence type="ECO:0000256" key="9">
    <source>
        <dbReference type="ARBA" id="ARBA00023121"/>
    </source>
</evidence>
<keyword evidence="9" id="KW-0446">Lipid-binding</keyword>
<dbReference type="AGR" id="Xenbase:XB-GENE-6257860"/>
<dbReference type="GO" id="GO:0055037">
    <property type="term" value="C:recycling endosome"/>
    <property type="evidence" value="ECO:0000318"/>
    <property type="project" value="GO_Central"/>
</dbReference>
<comment type="subunit">
    <text evidence="13">Homodimer. Interacts (via F-BAR domain) with SNX9 (via SH3 domain). Interacts (via F-BAR domain) with SNX18 and SNX33. Interacts (via SH3 domain 1) with WASL. Interacts (via SH3 domain 2) with ITSN1.</text>
</comment>
<accession>A0A8J0QWQ6</accession>
<dbReference type="AlphaFoldDB" id="A0A8J0QWQ6"/>
<evidence type="ECO:0000256" key="12">
    <source>
        <dbReference type="ARBA" id="ARBA00058334"/>
    </source>
</evidence>
<dbReference type="SMART" id="SM00326">
    <property type="entry name" value="SH3"/>
    <property type="match status" value="2"/>
</dbReference>
<evidence type="ECO:0000256" key="6">
    <source>
        <dbReference type="ARBA" id="ARBA00022553"/>
    </source>
</evidence>
<dbReference type="InterPro" id="IPR035460">
    <property type="entry name" value="FCHSD_SH3_1"/>
</dbReference>
<dbReference type="Pfam" id="PF14604">
    <property type="entry name" value="SH3_9"/>
    <property type="match status" value="1"/>
</dbReference>
<keyword evidence="8 17" id="KW-0175">Coiled coil</keyword>
<evidence type="ECO:0000256" key="7">
    <source>
        <dbReference type="ARBA" id="ARBA00022737"/>
    </source>
</evidence>
<evidence type="ECO:0000313" key="23">
    <source>
        <dbReference type="RefSeq" id="XP_002940037.4"/>
    </source>
</evidence>
<evidence type="ECO:0000259" key="21">
    <source>
        <dbReference type="PROSITE" id="PS51741"/>
    </source>
</evidence>
<dbReference type="Pfam" id="PF00611">
    <property type="entry name" value="FCH"/>
    <property type="match status" value="1"/>
</dbReference>
<keyword evidence="7" id="KW-0677">Repeat</keyword>
<keyword evidence="4 16" id="KW-0728">SH3 domain</keyword>
<comment type="subcellular location">
    <subcellularLocation>
        <location evidence="1">Cell projection</location>
    </subcellularLocation>
    <subcellularLocation>
        <location evidence="3">Cytoplasmic vesicle</location>
    </subcellularLocation>
    <subcellularLocation>
        <location evidence="2">Perikaryon</location>
    </subcellularLocation>
</comment>
<evidence type="ECO:0000259" key="20">
    <source>
        <dbReference type="PROSITE" id="PS50002"/>
    </source>
</evidence>